<feature type="transmembrane region" description="Helical" evidence="8">
    <location>
        <begin position="448"/>
        <end position="468"/>
    </location>
</feature>
<keyword evidence="4 8" id="KW-0812">Transmembrane</keyword>
<evidence type="ECO:0000313" key="10">
    <source>
        <dbReference type="EMBL" id="KRZ98335.1"/>
    </source>
</evidence>
<evidence type="ECO:0000256" key="8">
    <source>
        <dbReference type="SAM" id="Phobius"/>
    </source>
</evidence>
<evidence type="ECO:0000256" key="4">
    <source>
        <dbReference type="ARBA" id="ARBA00022692"/>
    </source>
</evidence>
<evidence type="ECO:0000256" key="1">
    <source>
        <dbReference type="ARBA" id="ARBA00004141"/>
    </source>
</evidence>
<dbReference type="PANTHER" id="PTHR43341">
    <property type="entry name" value="AMINO ACID PERMEASE"/>
    <property type="match status" value="1"/>
</dbReference>
<comment type="caution">
    <text evidence="10">The sequence shown here is derived from an EMBL/GenBank/DDBJ whole genome shotgun (WGS) entry which is preliminary data.</text>
</comment>
<evidence type="ECO:0000313" key="11">
    <source>
        <dbReference type="Proteomes" id="UP000054251"/>
    </source>
</evidence>
<dbReference type="EMBL" id="LMYN01000333">
    <property type="protein sequence ID" value="KRZ98335.1"/>
    <property type="molecule type" value="Genomic_DNA"/>
</dbReference>
<dbReference type="RefSeq" id="XP_015464438.1">
    <property type="nucleotide sequence ID" value="XM_015614735.1"/>
</dbReference>
<dbReference type="InterPro" id="IPR004840">
    <property type="entry name" value="Amino_acid_permease_CS"/>
</dbReference>
<dbReference type="PIRSF" id="PIRSF006060">
    <property type="entry name" value="AA_transporter"/>
    <property type="match status" value="1"/>
</dbReference>
<dbReference type="GO" id="GO:0016020">
    <property type="term" value="C:membrane"/>
    <property type="evidence" value="ECO:0007669"/>
    <property type="project" value="UniProtKB-SubCell"/>
</dbReference>
<feature type="transmembrane region" description="Helical" evidence="8">
    <location>
        <begin position="148"/>
        <end position="170"/>
    </location>
</feature>
<protein>
    <recommendedName>
        <fullName evidence="9">Amino acid permease/ SLC12A domain-containing protein</fullName>
    </recommendedName>
</protein>
<proteinExistence type="inferred from homology"/>
<feature type="transmembrane region" description="Helical" evidence="8">
    <location>
        <begin position="272"/>
        <end position="293"/>
    </location>
</feature>
<sequence>MKNEVFEVQTSPVSSSSVGLVSKDSSEFGNVHRKLKSRHVQLISIGGAIGTGLFVTIGSGLIRGGPLGILLAYTFWTIIVMLLTSAVGEFVCYLPVSSPFISMAGRCVDEALECCAGWNFFILNALFIPFEITAVNGMIHFWRDDYSPAITLCIQILIYALINIFAVKLFGEIEFWLSMGKLILCIGLLFFTLITMCGGNPKHDAFGFRNWNVSGGPMAEYIGTGSVGKFEGFLGALLGLACFVILGVEYISMVAAEAENPRKVMPLAFKTVLFRLALFYISGALCVSILVAYDDPLFVKMNAETSNAAASPYVIAMENLGIKALPDIVNVLIISSAFSAGNSYTFCASRVLYGLAKGGYAPKVFRKCNKHGVPIYCVLVAICFSLLSLMQLGTKSAKALSYMVNLCTGCLLLNYGFMTITYIGFYRACKSQNIDRNSLPYTSWGQPYSIYVAALFIWIVVIILGYSVFIPGKWSVDDFLFSYALIFINIAIFLFWKFWKKTKFIKPSEADLTTGIKEIEEHEYNYYAQNERKETRNRVQRLLGWVF</sequence>
<feature type="transmembrane region" description="Helical" evidence="8">
    <location>
        <begin position="373"/>
        <end position="390"/>
    </location>
</feature>
<dbReference type="Gene3D" id="1.20.1740.10">
    <property type="entry name" value="Amino acid/polyamine transporter I"/>
    <property type="match status" value="1"/>
</dbReference>
<feature type="transmembrane region" description="Helical" evidence="8">
    <location>
        <begin position="402"/>
        <end position="427"/>
    </location>
</feature>
<evidence type="ECO:0000256" key="2">
    <source>
        <dbReference type="ARBA" id="ARBA00006983"/>
    </source>
</evidence>
<gene>
    <name evidence="10" type="ORF">AC631_05906</name>
</gene>
<comment type="similarity">
    <text evidence="2">Belongs to the amino acid-polyamine-organocation (APC) superfamily. YAT (TC 2.A.3.10) family.</text>
</comment>
<feature type="transmembrane region" description="Helical" evidence="8">
    <location>
        <begin position="480"/>
        <end position="499"/>
    </location>
</feature>
<dbReference type="AlphaFoldDB" id="A0A0V1PQ97"/>
<accession>A0A0V1PQ97</accession>
<keyword evidence="6 8" id="KW-1133">Transmembrane helix</keyword>
<dbReference type="FunFam" id="1.20.1740.10:FF:000006">
    <property type="entry name" value="General amino acid permease"/>
    <property type="match status" value="1"/>
</dbReference>
<dbReference type="PANTHER" id="PTHR43341:SF15">
    <property type="entry name" value="GENERAL AMINO ACID PERMEASE AGP2"/>
    <property type="match status" value="1"/>
</dbReference>
<feature type="domain" description="Amino acid permease/ SLC12A" evidence="9">
    <location>
        <begin position="39"/>
        <end position="504"/>
    </location>
</feature>
<evidence type="ECO:0000256" key="7">
    <source>
        <dbReference type="ARBA" id="ARBA00023136"/>
    </source>
</evidence>
<dbReference type="GeneID" id="26842915"/>
<keyword evidence="11" id="KW-1185">Reference proteome</keyword>
<dbReference type="Pfam" id="PF00324">
    <property type="entry name" value="AA_permease"/>
    <property type="match status" value="1"/>
</dbReference>
<keyword evidence="3" id="KW-0813">Transport</keyword>
<dbReference type="GO" id="GO:0015171">
    <property type="term" value="F:amino acid transmembrane transporter activity"/>
    <property type="evidence" value="ECO:0007669"/>
    <property type="project" value="TreeGrafter"/>
</dbReference>
<feature type="transmembrane region" description="Helical" evidence="8">
    <location>
        <begin position="328"/>
        <end position="353"/>
    </location>
</feature>
<dbReference type="InterPro" id="IPR050524">
    <property type="entry name" value="APC_YAT"/>
</dbReference>
<keyword evidence="5" id="KW-0029">Amino-acid transport</keyword>
<comment type="subcellular location">
    <subcellularLocation>
        <location evidence="1">Membrane</location>
        <topology evidence="1">Multi-pass membrane protein</topology>
    </subcellularLocation>
</comment>
<organism evidence="10 11">
    <name type="scientific">Debaryomyces fabryi</name>
    <dbReference type="NCBI Taxonomy" id="58627"/>
    <lineage>
        <taxon>Eukaryota</taxon>
        <taxon>Fungi</taxon>
        <taxon>Dikarya</taxon>
        <taxon>Ascomycota</taxon>
        <taxon>Saccharomycotina</taxon>
        <taxon>Pichiomycetes</taxon>
        <taxon>Debaryomycetaceae</taxon>
        <taxon>Debaryomyces</taxon>
    </lineage>
</organism>
<evidence type="ECO:0000256" key="3">
    <source>
        <dbReference type="ARBA" id="ARBA00022448"/>
    </source>
</evidence>
<evidence type="ECO:0000256" key="5">
    <source>
        <dbReference type="ARBA" id="ARBA00022970"/>
    </source>
</evidence>
<reference evidence="10 11" key="1">
    <citation type="submission" date="2015-11" db="EMBL/GenBank/DDBJ databases">
        <title>The genome of Debaryomyces fabryi.</title>
        <authorList>
            <person name="Tafer H."/>
            <person name="Lopandic K."/>
        </authorList>
    </citation>
    <scope>NUCLEOTIDE SEQUENCE [LARGE SCALE GENOMIC DNA]</scope>
    <source>
        <strain evidence="10 11">CBS 789</strain>
    </source>
</reference>
<feature type="transmembrane region" description="Helical" evidence="8">
    <location>
        <begin position="42"/>
        <end position="62"/>
    </location>
</feature>
<dbReference type="InterPro" id="IPR004841">
    <property type="entry name" value="AA-permease/SLC12A_dom"/>
</dbReference>
<keyword evidence="7 8" id="KW-0472">Membrane</keyword>
<dbReference type="Proteomes" id="UP000054251">
    <property type="component" value="Unassembled WGS sequence"/>
</dbReference>
<feature type="transmembrane region" description="Helical" evidence="8">
    <location>
        <begin position="233"/>
        <end position="251"/>
    </location>
</feature>
<feature type="transmembrane region" description="Helical" evidence="8">
    <location>
        <begin position="74"/>
        <end position="96"/>
    </location>
</feature>
<feature type="transmembrane region" description="Helical" evidence="8">
    <location>
        <begin position="182"/>
        <end position="201"/>
    </location>
</feature>
<evidence type="ECO:0000256" key="6">
    <source>
        <dbReference type="ARBA" id="ARBA00022989"/>
    </source>
</evidence>
<feature type="transmembrane region" description="Helical" evidence="8">
    <location>
        <begin position="117"/>
        <end position="142"/>
    </location>
</feature>
<dbReference type="PROSITE" id="PS00218">
    <property type="entry name" value="AMINO_ACID_PERMEASE_1"/>
    <property type="match status" value="1"/>
</dbReference>
<evidence type="ECO:0000259" key="9">
    <source>
        <dbReference type="Pfam" id="PF00324"/>
    </source>
</evidence>
<name>A0A0V1PQ97_9ASCO</name>
<dbReference type="OrthoDB" id="10062876at2759"/>